<organism evidence="2 3">
    <name type="scientific">Nonomuraea longicatena</name>
    <dbReference type="NCBI Taxonomy" id="83682"/>
    <lineage>
        <taxon>Bacteria</taxon>
        <taxon>Bacillati</taxon>
        <taxon>Actinomycetota</taxon>
        <taxon>Actinomycetes</taxon>
        <taxon>Streptosporangiales</taxon>
        <taxon>Streptosporangiaceae</taxon>
        <taxon>Nonomuraea</taxon>
    </lineage>
</organism>
<dbReference type="InterPro" id="IPR001387">
    <property type="entry name" value="Cro/C1-type_HTH"/>
</dbReference>
<name>A0ABN1NNU1_9ACTN</name>
<proteinExistence type="predicted"/>
<dbReference type="SUPFAM" id="SSF47413">
    <property type="entry name" value="lambda repressor-like DNA-binding domains"/>
    <property type="match status" value="1"/>
</dbReference>
<dbReference type="SMART" id="SM00530">
    <property type="entry name" value="HTH_XRE"/>
    <property type="match status" value="1"/>
</dbReference>
<dbReference type="PROSITE" id="PS50943">
    <property type="entry name" value="HTH_CROC1"/>
    <property type="match status" value="1"/>
</dbReference>
<dbReference type="Gene3D" id="1.10.260.40">
    <property type="entry name" value="lambda repressor-like DNA-binding domains"/>
    <property type="match status" value="1"/>
</dbReference>
<dbReference type="EMBL" id="BAAAHQ010000001">
    <property type="protein sequence ID" value="GAA0913688.1"/>
    <property type="molecule type" value="Genomic_DNA"/>
</dbReference>
<reference evidence="2 3" key="1">
    <citation type="journal article" date="2019" name="Int. J. Syst. Evol. Microbiol.">
        <title>The Global Catalogue of Microorganisms (GCM) 10K type strain sequencing project: providing services to taxonomists for standard genome sequencing and annotation.</title>
        <authorList>
            <consortium name="The Broad Institute Genomics Platform"/>
            <consortium name="The Broad Institute Genome Sequencing Center for Infectious Disease"/>
            <person name="Wu L."/>
            <person name="Ma J."/>
        </authorList>
    </citation>
    <scope>NUCLEOTIDE SEQUENCE [LARGE SCALE GENOMIC DNA]</scope>
    <source>
        <strain evidence="2 3">JCM 11136</strain>
    </source>
</reference>
<accession>A0ABN1NNU1</accession>
<keyword evidence="3" id="KW-1185">Reference proteome</keyword>
<dbReference type="Pfam" id="PF19054">
    <property type="entry name" value="DUF5753"/>
    <property type="match status" value="1"/>
</dbReference>
<evidence type="ECO:0000313" key="3">
    <source>
        <dbReference type="Proteomes" id="UP001501578"/>
    </source>
</evidence>
<dbReference type="Pfam" id="PF13560">
    <property type="entry name" value="HTH_31"/>
    <property type="match status" value="1"/>
</dbReference>
<dbReference type="InterPro" id="IPR043917">
    <property type="entry name" value="DUF5753"/>
</dbReference>
<dbReference type="CDD" id="cd00093">
    <property type="entry name" value="HTH_XRE"/>
    <property type="match status" value="1"/>
</dbReference>
<dbReference type="InterPro" id="IPR010982">
    <property type="entry name" value="Lambda_DNA-bd_dom_sf"/>
</dbReference>
<evidence type="ECO:0000259" key="1">
    <source>
        <dbReference type="PROSITE" id="PS50943"/>
    </source>
</evidence>
<gene>
    <name evidence="2" type="ORF">GCM10009560_06150</name>
</gene>
<evidence type="ECO:0000313" key="2">
    <source>
        <dbReference type="EMBL" id="GAA0913688.1"/>
    </source>
</evidence>
<dbReference type="Proteomes" id="UP001501578">
    <property type="component" value="Unassembled WGS sequence"/>
</dbReference>
<protein>
    <submittedName>
        <fullName evidence="2">Helix-turn-helix transcriptional regulator</fullName>
    </submittedName>
</protein>
<sequence>MTMAHIDVVALSSSVIDRYSRVRWIVTGGSSSPTAQQRFGRELARVRRDAGLSQKRLAAKLGVSGSLVGHIEIGDRNPKPDLAARCDDVFGSGDRFARLCRAIDSPVGPGWYIQWVDEIEPNAKVLRSWDPMLIPGLLQTESYARAIFQGDLSAPNQEIEEHVQARMQRKMILDRGELEAWFLLDEWVVRRPIGSNQIMADQLEHLVEFAERRNVTIQLVPVDSPCTGGLMSAFTIAELPDGPAVVSVDSAAKAEVSADPDLVSRSWIRYDKLRSEAYRPGETLKMIKEAIGQWMHKT</sequence>
<feature type="domain" description="HTH cro/C1-type" evidence="1">
    <location>
        <begin position="43"/>
        <end position="96"/>
    </location>
</feature>
<comment type="caution">
    <text evidence="2">The sequence shown here is derived from an EMBL/GenBank/DDBJ whole genome shotgun (WGS) entry which is preliminary data.</text>
</comment>